<dbReference type="AlphaFoldDB" id="A0AA35NWX6"/>
<keyword evidence="2" id="KW-0812">Transmembrane</keyword>
<dbReference type="Proteomes" id="UP001178461">
    <property type="component" value="Chromosome 1"/>
</dbReference>
<dbReference type="EMBL" id="OX395126">
    <property type="protein sequence ID" value="CAI5764078.1"/>
    <property type="molecule type" value="Genomic_DNA"/>
</dbReference>
<organism evidence="3 4">
    <name type="scientific">Podarcis lilfordi</name>
    <name type="common">Lilford's wall lizard</name>
    <dbReference type="NCBI Taxonomy" id="74358"/>
    <lineage>
        <taxon>Eukaryota</taxon>
        <taxon>Metazoa</taxon>
        <taxon>Chordata</taxon>
        <taxon>Craniata</taxon>
        <taxon>Vertebrata</taxon>
        <taxon>Euteleostomi</taxon>
        <taxon>Lepidosauria</taxon>
        <taxon>Squamata</taxon>
        <taxon>Bifurcata</taxon>
        <taxon>Unidentata</taxon>
        <taxon>Episquamata</taxon>
        <taxon>Laterata</taxon>
        <taxon>Lacertibaenia</taxon>
        <taxon>Lacertidae</taxon>
        <taxon>Podarcis</taxon>
    </lineage>
</organism>
<sequence>MSAYDEGEEEGDPYEDITEPKSAAAESLLPKEPEPAPSPAPPPTTHYCCLLWSIIWLAVLVCFAWPLSVALAALYGFASPMVTLLGFDDAIGSLLQAVNLGRECAQNIRTGKPII</sequence>
<evidence type="ECO:0000256" key="1">
    <source>
        <dbReference type="SAM" id="MobiDB-lite"/>
    </source>
</evidence>
<name>A0AA35NWX6_9SAUR</name>
<accession>A0AA35NWX6</accession>
<feature type="transmembrane region" description="Helical" evidence="2">
    <location>
        <begin position="50"/>
        <end position="77"/>
    </location>
</feature>
<feature type="compositionally biased region" description="Acidic residues" evidence="1">
    <location>
        <begin position="1"/>
        <end position="17"/>
    </location>
</feature>
<protein>
    <submittedName>
        <fullName evidence="3">Uncharacterized protein</fullName>
    </submittedName>
</protein>
<keyword evidence="2" id="KW-1133">Transmembrane helix</keyword>
<proteinExistence type="predicted"/>
<evidence type="ECO:0000256" key="2">
    <source>
        <dbReference type="SAM" id="Phobius"/>
    </source>
</evidence>
<gene>
    <name evidence="3" type="ORF">PODLI_1B036553</name>
</gene>
<keyword evidence="4" id="KW-1185">Reference proteome</keyword>
<evidence type="ECO:0000313" key="3">
    <source>
        <dbReference type="EMBL" id="CAI5764078.1"/>
    </source>
</evidence>
<keyword evidence="2" id="KW-0472">Membrane</keyword>
<evidence type="ECO:0000313" key="4">
    <source>
        <dbReference type="Proteomes" id="UP001178461"/>
    </source>
</evidence>
<reference evidence="3" key="1">
    <citation type="submission" date="2022-12" db="EMBL/GenBank/DDBJ databases">
        <authorList>
            <person name="Alioto T."/>
            <person name="Alioto T."/>
            <person name="Gomez Garrido J."/>
        </authorList>
    </citation>
    <scope>NUCLEOTIDE SEQUENCE</scope>
</reference>
<feature type="region of interest" description="Disordered" evidence="1">
    <location>
        <begin position="1"/>
        <end position="42"/>
    </location>
</feature>